<proteinExistence type="predicted"/>
<feature type="region of interest" description="Disordered" evidence="1">
    <location>
        <begin position="143"/>
        <end position="184"/>
    </location>
</feature>
<accession>A0A314YFP9</accession>
<comment type="caution">
    <text evidence="3">The sequence shown here is derived from an EMBL/GenBank/DDBJ whole genome shotgun (WGS) entry which is preliminary data.</text>
</comment>
<protein>
    <recommendedName>
        <fullName evidence="2">Zinc knuckle CX2CX4HX4C domain-containing protein</fullName>
    </recommendedName>
</protein>
<organism evidence="3 4">
    <name type="scientific">Prunus yedoensis var. nudiflora</name>
    <dbReference type="NCBI Taxonomy" id="2094558"/>
    <lineage>
        <taxon>Eukaryota</taxon>
        <taxon>Viridiplantae</taxon>
        <taxon>Streptophyta</taxon>
        <taxon>Embryophyta</taxon>
        <taxon>Tracheophyta</taxon>
        <taxon>Spermatophyta</taxon>
        <taxon>Magnoliopsida</taxon>
        <taxon>eudicotyledons</taxon>
        <taxon>Gunneridae</taxon>
        <taxon>Pentapetalae</taxon>
        <taxon>rosids</taxon>
        <taxon>fabids</taxon>
        <taxon>Rosales</taxon>
        <taxon>Rosaceae</taxon>
        <taxon>Amygdaloideae</taxon>
        <taxon>Amygdaleae</taxon>
        <taxon>Prunus</taxon>
    </lineage>
</organism>
<evidence type="ECO:0000259" key="2">
    <source>
        <dbReference type="Pfam" id="PF14392"/>
    </source>
</evidence>
<gene>
    <name evidence="3" type="ORF">Pyn_04784</name>
</gene>
<dbReference type="Pfam" id="PF14392">
    <property type="entry name" value="zf-CCHC_4"/>
    <property type="match status" value="1"/>
</dbReference>
<dbReference type="InterPro" id="IPR025836">
    <property type="entry name" value="Zn_knuckle_CX2CX4HX4C"/>
</dbReference>
<evidence type="ECO:0000313" key="4">
    <source>
        <dbReference type="Proteomes" id="UP000250321"/>
    </source>
</evidence>
<dbReference type="AlphaFoldDB" id="A0A314YFP9"/>
<dbReference type="STRING" id="2094558.A0A314YFP9"/>
<feature type="compositionally biased region" description="Basic residues" evidence="1">
    <location>
        <begin position="147"/>
        <end position="160"/>
    </location>
</feature>
<feature type="region of interest" description="Disordered" evidence="1">
    <location>
        <begin position="200"/>
        <end position="237"/>
    </location>
</feature>
<dbReference type="EMBL" id="PJQY01001388">
    <property type="protein sequence ID" value="PQQ03024.1"/>
    <property type="molecule type" value="Genomic_DNA"/>
</dbReference>
<keyword evidence="4" id="KW-1185">Reference proteome</keyword>
<dbReference type="PANTHER" id="PTHR31286:SF60">
    <property type="entry name" value="PROTEIN, PUTATIVE-RELATED"/>
    <property type="match status" value="1"/>
</dbReference>
<dbReference type="PANTHER" id="PTHR31286">
    <property type="entry name" value="GLYCINE-RICH CELL WALL STRUCTURAL PROTEIN 1.8-LIKE"/>
    <property type="match status" value="1"/>
</dbReference>
<dbReference type="InterPro" id="IPR040256">
    <property type="entry name" value="At4g02000-like"/>
</dbReference>
<dbReference type="OrthoDB" id="1924068at2759"/>
<dbReference type="Proteomes" id="UP000250321">
    <property type="component" value="Unassembled WGS sequence"/>
</dbReference>
<feature type="domain" description="Zinc knuckle CX2CX4HX4C" evidence="2">
    <location>
        <begin position="101"/>
        <end position="134"/>
    </location>
</feature>
<sequence length="237" mass="26656">MEIWSNGMMEETSVVHHLSVWMTKAWIRTTFKSMTAQLWVRFSDLGFQFWDPTTLYEIAGSIGTPIRIDPATLNKSIGLYARVLIEVDLASSPPIEILVERVNGDSLLIGLEYEKFPIICSGCGSIGHLLQNCRIRHDEPEQAKMRGISRSRHRRKKSRVKSCYVPKDKPSISDEQQLGDIEKENPSRFHVVDKGKGLIVDSTPPVLPDPREGPSCAQSTPLCDEPPGFEPHQLESC</sequence>
<evidence type="ECO:0000313" key="3">
    <source>
        <dbReference type="EMBL" id="PQQ03024.1"/>
    </source>
</evidence>
<reference evidence="3 4" key="1">
    <citation type="submission" date="2018-02" db="EMBL/GenBank/DDBJ databases">
        <title>Draft genome of wild Prunus yedoensis var. nudiflora.</title>
        <authorList>
            <person name="Baek S."/>
            <person name="Kim J.-H."/>
            <person name="Choi K."/>
            <person name="Kim G.-B."/>
            <person name="Cho A."/>
            <person name="Jang H."/>
            <person name="Shin C.-H."/>
            <person name="Yu H.-J."/>
            <person name="Mun J.-H."/>
        </authorList>
    </citation>
    <scope>NUCLEOTIDE SEQUENCE [LARGE SCALE GENOMIC DNA]</scope>
    <source>
        <strain evidence="4">cv. Jeju island</strain>
        <tissue evidence="3">Leaf</tissue>
    </source>
</reference>
<evidence type="ECO:0000256" key="1">
    <source>
        <dbReference type="SAM" id="MobiDB-lite"/>
    </source>
</evidence>
<name>A0A314YFP9_PRUYE</name>